<keyword evidence="1" id="KW-0614">Plasmid</keyword>
<reference evidence="1" key="2">
    <citation type="journal article" date="2023" name="MicrobiologyOpen">
        <title>Genomics of the tumorigenes clade of the family Rhizobiaceae and description of Rhizobium rhododendri sp. nov.</title>
        <authorList>
            <person name="Kuzmanovic N."/>
            <person name="diCenzo G.C."/>
            <person name="Bunk B."/>
            <person name="Sproeer C."/>
            <person name="Fruehling A."/>
            <person name="Neumann-Schaal M."/>
            <person name="Overmann J."/>
            <person name="Smalla K."/>
        </authorList>
    </citation>
    <scope>NUCLEOTIDE SEQUENCE</scope>
    <source>
        <strain evidence="1">Rho-6.2</strain>
        <plasmid evidence="1">pTi6.2</plasmid>
    </source>
</reference>
<sequence length="129" mass="14468">MQQAVEKETGQSVLLAGMDKYFVASEIAFYNRQGPDVIQKSVGAGPFGNDSLMYGYWYKPADMQGRTIILFGVKSGDVEQQDLGRYFDRLTDIRSQTVRKNGASIGQFYYRVGYGYRDCSVVLISCSTK</sequence>
<keyword evidence="2" id="KW-1185">Reference proteome</keyword>
<dbReference type="RefSeq" id="WP_161991020.1">
    <property type="nucleotide sequence ID" value="NZ_CP117269.1"/>
</dbReference>
<gene>
    <name evidence="1" type="ORF">PR018_25265</name>
</gene>
<accession>A0ABY8IRG0</accession>
<dbReference type="EMBL" id="CP117269">
    <property type="protein sequence ID" value="WFS26337.1"/>
    <property type="molecule type" value="Genomic_DNA"/>
</dbReference>
<protein>
    <submittedName>
        <fullName evidence="1">Uncharacterized protein</fullName>
    </submittedName>
</protein>
<name>A0ABY8IRG0_9HYPH</name>
<evidence type="ECO:0000313" key="2">
    <source>
        <dbReference type="Proteomes" id="UP000318939"/>
    </source>
</evidence>
<proteinExistence type="predicted"/>
<geneLocation type="plasmid" evidence="1 2">
    <name>pTi6.2</name>
</geneLocation>
<evidence type="ECO:0000313" key="1">
    <source>
        <dbReference type="EMBL" id="WFS26337.1"/>
    </source>
</evidence>
<organism evidence="1 2">
    <name type="scientific">Rhizobium rhododendri</name>
    <dbReference type="NCBI Taxonomy" id="2506430"/>
    <lineage>
        <taxon>Bacteria</taxon>
        <taxon>Pseudomonadati</taxon>
        <taxon>Pseudomonadota</taxon>
        <taxon>Alphaproteobacteria</taxon>
        <taxon>Hyphomicrobiales</taxon>
        <taxon>Rhizobiaceae</taxon>
        <taxon>Rhizobium/Agrobacterium group</taxon>
        <taxon>Rhizobium</taxon>
    </lineage>
</organism>
<reference evidence="1" key="1">
    <citation type="journal article" date="2019" name="Phytopathology">
        <title>A Novel Group of Rhizobium tumorigenes-Like Agrobacteria Associated with Crown Gall Disease of Rhododendron and Blueberry.</title>
        <authorList>
            <person name="Kuzmanovic N."/>
            <person name="Behrens P."/>
            <person name="Idczak E."/>
            <person name="Wagner S."/>
            <person name="Gotz M."/>
            <person name="Sproer C."/>
            <person name="Bunk B."/>
            <person name="Overmann J."/>
            <person name="Smalla K."/>
        </authorList>
    </citation>
    <scope>NUCLEOTIDE SEQUENCE</scope>
    <source>
        <strain evidence="1">Rho-6.2</strain>
    </source>
</reference>
<dbReference type="Proteomes" id="UP000318939">
    <property type="component" value="Plasmid pTi6.2"/>
</dbReference>